<dbReference type="InterPro" id="IPR006674">
    <property type="entry name" value="HD_domain"/>
</dbReference>
<dbReference type="InterPro" id="IPR045509">
    <property type="entry name" value="HD_assoc_2"/>
</dbReference>
<evidence type="ECO:0000313" key="3">
    <source>
        <dbReference type="Proteomes" id="UP000006362"/>
    </source>
</evidence>
<dbReference type="RefSeq" id="WP_013536972.1">
    <property type="nucleotide sequence ID" value="NC_014926.1"/>
</dbReference>
<dbReference type="Pfam" id="PF19276">
    <property type="entry name" value="HD_assoc_2"/>
    <property type="match status" value="1"/>
</dbReference>
<dbReference type="GO" id="GO:0006203">
    <property type="term" value="P:dGTP catabolic process"/>
    <property type="evidence" value="ECO:0007669"/>
    <property type="project" value="TreeGrafter"/>
</dbReference>
<dbReference type="InterPro" id="IPR003607">
    <property type="entry name" value="HD/PDEase_dom"/>
</dbReference>
<dbReference type="PANTHER" id="PTHR11373">
    <property type="entry name" value="DEOXYNUCLEOSIDE TRIPHOSPHATE TRIPHOSPHOHYDROLASE"/>
    <property type="match status" value="1"/>
</dbReference>
<dbReference type="SUPFAM" id="SSF109604">
    <property type="entry name" value="HD-domain/PDEase-like"/>
    <property type="match status" value="1"/>
</dbReference>
<dbReference type="GO" id="GO:0008832">
    <property type="term" value="F:dGTPase activity"/>
    <property type="evidence" value="ECO:0007669"/>
    <property type="project" value="TreeGrafter"/>
</dbReference>
<evidence type="ECO:0000313" key="2">
    <source>
        <dbReference type="EMBL" id="ADU96186.1"/>
    </source>
</evidence>
<dbReference type="KEGG" id="tam:Theam_0213"/>
<evidence type="ECO:0000259" key="1">
    <source>
        <dbReference type="PROSITE" id="PS51831"/>
    </source>
</evidence>
<reference evidence="2" key="1">
    <citation type="submission" date="2011-01" db="EMBL/GenBank/DDBJ databases">
        <title>Complete sequence of chromosome of Thermovibrio ammonificans HB-1.</title>
        <authorList>
            <consortium name="US DOE Joint Genome Institute"/>
            <person name="Lucas S."/>
            <person name="Copeland A."/>
            <person name="Lapidus A."/>
            <person name="Cheng J.-F."/>
            <person name="Goodwin L."/>
            <person name="Pitluck S."/>
            <person name="Davenport K."/>
            <person name="Detter J.C."/>
            <person name="Han C."/>
            <person name="Tapia R."/>
            <person name="Land M."/>
            <person name="Hauser L."/>
            <person name="Kyrpides N."/>
            <person name="Ivanova N."/>
            <person name="Ovchinnikova G."/>
            <person name="Vetriani C."/>
            <person name="Woyke T."/>
        </authorList>
    </citation>
    <scope>NUCLEOTIDE SEQUENCE [LARGE SCALE GENOMIC DNA]</scope>
    <source>
        <strain evidence="2">HB-1</strain>
    </source>
</reference>
<sequence length="408" mass="46671">MERYKLLMDPVYDEFILVERGSPVEKALKSSLLQRLRYIRQLGPCYLVYPGAEHTRFQHSLGVMWLVRKTLNFLKLKGFSPEPLTENALLLAGLLHDLGHSPFSHALEGVIVPESHEKITVEAFKLLAQEVGLERELTEEVLSIFTKSHSQPYTYQLISSQLDCDRLDYLKRDAFYTGVSFGRIEVNRILISAIVEGGELLWSYKGFNALESYVMSRYQMYWAVYFHKVNIAAQVLLEKIVKRMRELLLAGEKLCCDPQLARTLREGDTENLLRLTDGNVVVSIYNCQNSKDPILSDLSKRFIKRELFKTVEVKPSRLIELREAVERAGYNPEYYFEVVEPSKVAYSYYSPESEQLIKVKLEEGVAELSTVAPTDAVKALSRKVSKTYAVIPKELHPHSNAQPPSLQS</sequence>
<dbReference type="OrthoDB" id="9803619at2"/>
<dbReference type="STRING" id="648996.Theam_0213"/>
<organism evidence="2 3">
    <name type="scientific">Thermovibrio ammonificans (strain DSM 15698 / JCM 12110 / HB-1)</name>
    <dbReference type="NCBI Taxonomy" id="648996"/>
    <lineage>
        <taxon>Bacteria</taxon>
        <taxon>Pseudomonadati</taxon>
        <taxon>Aquificota</taxon>
        <taxon>Aquificia</taxon>
        <taxon>Desulfurobacteriales</taxon>
        <taxon>Desulfurobacteriaceae</taxon>
        <taxon>Thermovibrio</taxon>
    </lineage>
</organism>
<name>E8T3X6_THEA1</name>
<dbReference type="PANTHER" id="PTHR11373:SF4">
    <property type="entry name" value="DEOXYNUCLEOSIDE TRIPHOSPHATE TRIPHOSPHOHYDROLASE SAMHD1"/>
    <property type="match status" value="1"/>
</dbReference>
<dbReference type="EMBL" id="CP002444">
    <property type="protein sequence ID" value="ADU96186.1"/>
    <property type="molecule type" value="Genomic_DNA"/>
</dbReference>
<dbReference type="HOGENOM" id="CLU_026821_0_0_0"/>
<dbReference type="Gene3D" id="1.10.3210.10">
    <property type="entry name" value="Hypothetical protein af1432"/>
    <property type="match status" value="1"/>
</dbReference>
<dbReference type="Proteomes" id="UP000006362">
    <property type="component" value="Chromosome"/>
</dbReference>
<dbReference type="eggNOG" id="COG1078">
    <property type="taxonomic scope" value="Bacteria"/>
</dbReference>
<accession>E8T3X6</accession>
<dbReference type="AlphaFoldDB" id="E8T3X6"/>
<protein>
    <submittedName>
        <fullName evidence="2">Metal dependent phosphohydrolase</fullName>
    </submittedName>
</protein>
<dbReference type="InterPro" id="IPR050135">
    <property type="entry name" value="dGTPase-like"/>
</dbReference>
<dbReference type="PROSITE" id="PS51831">
    <property type="entry name" value="HD"/>
    <property type="match status" value="1"/>
</dbReference>
<keyword evidence="3" id="KW-1185">Reference proteome</keyword>
<proteinExistence type="predicted"/>
<dbReference type="Pfam" id="PF01966">
    <property type="entry name" value="HD"/>
    <property type="match status" value="1"/>
</dbReference>
<gene>
    <name evidence="2" type="ordered locus">Theam_0213</name>
</gene>
<dbReference type="SMART" id="SM00471">
    <property type="entry name" value="HDc"/>
    <property type="match status" value="1"/>
</dbReference>
<feature type="domain" description="HD" evidence="1">
    <location>
        <begin position="56"/>
        <end position="170"/>
    </location>
</feature>